<organism evidence="2 3">
    <name type="scientific">Centaurea solstitialis</name>
    <name type="common">yellow star-thistle</name>
    <dbReference type="NCBI Taxonomy" id="347529"/>
    <lineage>
        <taxon>Eukaryota</taxon>
        <taxon>Viridiplantae</taxon>
        <taxon>Streptophyta</taxon>
        <taxon>Embryophyta</taxon>
        <taxon>Tracheophyta</taxon>
        <taxon>Spermatophyta</taxon>
        <taxon>Magnoliopsida</taxon>
        <taxon>eudicotyledons</taxon>
        <taxon>Gunneridae</taxon>
        <taxon>Pentapetalae</taxon>
        <taxon>asterids</taxon>
        <taxon>campanulids</taxon>
        <taxon>Asterales</taxon>
        <taxon>Asteraceae</taxon>
        <taxon>Carduoideae</taxon>
        <taxon>Cardueae</taxon>
        <taxon>Centaureinae</taxon>
        <taxon>Centaurea</taxon>
    </lineage>
</organism>
<proteinExistence type="predicted"/>
<protein>
    <submittedName>
        <fullName evidence="2">Uncharacterized protein</fullName>
    </submittedName>
</protein>
<keyword evidence="3" id="KW-1185">Reference proteome</keyword>
<sequence length="187" mass="21965">MELIKLSKFKLQLQTLITEVRELREKERNSSDQLHDYIQKQKQRDEEFGRKIMELEVELASSNEVCQKLDRKVHFLEDENYLLEGKHKELKETINSILQSKEGFVNAYQESVCEMKRSIESRDRKISMLSEKINAHLLSFDTIRKEASFVKQIVDNAQSVITEKEEVGIGSITDRNGQSMHIRELIH</sequence>
<keyword evidence="1" id="KW-0175">Coiled coil</keyword>
<feature type="non-terminal residue" evidence="2">
    <location>
        <position position="1"/>
    </location>
</feature>
<reference evidence="2" key="1">
    <citation type="submission" date="2023-03" db="EMBL/GenBank/DDBJ databases">
        <title>Chromosome-scale reference genome and RAD-based genetic map of yellow starthistle (Centaurea solstitialis) reveal putative structural variation and QTLs associated with invader traits.</title>
        <authorList>
            <person name="Reatini B."/>
            <person name="Cang F.A."/>
            <person name="Jiang Q."/>
            <person name="Mckibben M.T.W."/>
            <person name="Barker M.S."/>
            <person name="Rieseberg L.H."/>
            <person name="Dlugosch K.M."/>
        </authorList>
    </citation>
    <scope>NUCLEOTIDE SEQUENCE</scope>
    <source>
        <strain evidence="2">CAN-66</strain>
        <tissue evidence="2">Leaf</tissue>
    </source>
</reference>
<evidence type="ECO:0000313" key="3">
    <source>
        <dbReference type="Proteomes" id="UP001172457"/>
    </source>
</evidence>
<dbReference type="Proteomes" id="UP001172457">
    <property type="component" value="Chromosome 4"/>
</dbReference>
<evidence type="ECO:0000313" key="2">
    <source>
        <dbReference type="EMBL" id="KAJ9554379.1"/>
    </source>
</evidence>
<gene>
    <name evidence="2" type="ORF">OSB04_018424</name>
</gene>
<feature type="coiled-coil region" evidence="1">
    <location>
        <begin position="6"/>
        <end position="79"/>
    </location>
</feature>
<dbReference type="EMBL" id="JARYMX010000004">
    <property type="protein sequence ID" value="KAJ9554379.1"/>
    <property type="molecule type" value="Genomic_DNA"/>
</dbReference>
<comment type="caution">
    <text evidence="2">The sequence shown here is derived from an EMBL/GenBank/DDBJ whole genome shotgun (WGS) entry which is preliminary data.</text>
</comment>
<evidence type="ECO:0000256" key="1">
    <source>
        <dbReference type="SAM" id="Coils"/>
    </source>
</evidence>
<dbReference type="AlphaFoldDB" id="A0AA38T6I1"/>
<name>A0AA38T6I1_9ASTR</name>
<accession>A0AA38T6I1</accession>